<evidence type="ECO:0000313" key="2">
    <source>
        <dbReference type="Proteomes" id="UP001500456"/>
    </source>
</evidence>
<dbReference type="RefSeq" id="WP_345571274.1">
    <property type="nucleotide sequence ID" value="NZ_BAAAZX010000045.1"/>
</dbReference>
<proteinExistence type="predicted"/>
<sequence>MTAPDAAAWADALIMYERRYSIVVVGPRRHEDWVLDAAALLRKETTDPRSWKSREFYEEGDEEWSPDRLVPFLPADEGWRSRLREITRTSAEQLLVAISTNWLDVTKEPDFEDRRPELEEKARVLLARFPAPAVRFFTNGWYGVDDPLDFYHPITGCDPFSEHDWDVGLLAVSETELGIFWSFDAT</sequence>
<accession>A0ABP7TN89</accession>
<evidence type="ECO:0000313" key="1">
    <source>
        <dbReference type="EMBL" id="GAA4028809.1"/>
    </source>
</evidence>
<keyword evidence="2" id="KW-1185">Reference proteome</keyword>
<gene>
    <name evidence="1" type="ORF">GCM10022232_88310</name>
</gene>
<dbReference type="EMBL" id="BAAAZX010000045">
    <property type="protein sequence ID" value="GAA4028809.1"/>
    <property type="molecule type" value="Genomic_DNA"/>
</dbReference>
<reference evidence="2" key="1">
    <citation type="journal article" date="2019" name="Int. J. Syst. Evol. Microbiol.">
        <title>The Global Catalogue of Microorganisms (GCM) 10K type strain sequencing project: providing services to taxonomists for standard genome sequencing and annotation.</title>
        <authorList>
            <consortium name="The Broad Institute Genomics Platform"/>
            <consortium name="The Broad Institute Genome Sequencing Center for Infectious Disease"/>
            <person name="Wu L."/>
            <person name="Ma J."/>
        </authorList>
    </citation>
    <scope>NUCLEOTIDE SEQUENCE [LARGE SCALE GENOMIC DNA]</scope>
    <source>
        <strain evidence="2">JCM 16924</strain>
    </source>
</reference>
<organism evidence="1 2">
    <name type="scientific">Streptomyces plumbiresistens</name>
    <dbReference type="NCBI Taxonomy" id="511811"/>
    <lineage>
        <taxon>Bacteria</taxon>
        <taxon>Bacillati</taxon>
        <taxon>Actinomycetota</taxon>
        <taxon>Actinomycetes</taxon>
        <taxon>Kitasatosporales</taxon>
        <taxon>Streptomycetaceae</taxon>
        <taxon>Streptomyces</taxon>
    </lineage>
</organism>
<comment type="caution">
    <text evidence="1">The sequence shown here is derived from an EMBL/GenBank/DDBJ whole genome shotgun (WGS) entry which is preliminary data.</text>
</comment>
<name>A0ABP7TN89_9ACTN</name>
<protein>
    <submittedName>
        <fullName evidence="1">Uncharacterized protein</fullName>
    </submittedName>
</protein>
<dbReference type="Proteomes" id="UP001500456">
    <property type="component" value="Unassembled WGS sequence"/>
</dbReference>